<name>A0A919ALV2_9PROT</name>
<evidence type="ECO:0000256" key="3">
    <source>
        <dbReference type="ARBA" id="ARBA00022692"/>
    </source>
</evidence>
<feature type="transmembrane region" description="Helical" evidence="6">
    <location>
        <begin position="355"/>
        <end position="377"/>
    </location>
</feature>
<evidence type="ECO:0000256" key="2">
    <source>
        <dbReference type="ARBA" id="ARBA00022475"/>
    </source>
</evidence>
<comment type="subcellular location">
    <subcellularLocation>
        <location evidence="1">Cell membrane</location>
        <topology evidence="1">Multi-pass membrane protein</topology>
    </subcellularLocation>
</comment>
<feature type="transmembrane region" description="Helical" evidence="6">
    <location>
        <begin position="405"/>
        <end position="424"/>
    </location>
</feature>
<evidence type="ECO:0000256" key="1">
    <source>
        <dbReference type="ARBA" id="ARBA00004651"/>
    </source>
</evidence>
<dbReference type="PANTHER" id="PTHR30287:SF1">
    <property type="entry name" value="INNER MEMBRANE PROTEIN"/>
    <property type="match status" value="1"/>
</dbReference>
<evidence type="ECO:0000259" key="8">
    <source>
        <dbReference type="Pfam" id="PF12704"/>
    </source>
</evidence>
<dbReference type="Pfam" id="PF12704">
    <property type="entry name" value="MacB_PCD"/>
    <property type="match status" value="1"/>
</dbReference>
<proteinExistence type="predicted"/>
<keyword evidence="10" id="KW-1185">Reference proteome</keyword>
<dbReference type="PANTHER" id="PTHR30287">
    <property type="entry name" value="MEMBRANE COMPONENT OF PREDICTED ABC SUPERFAMILY METABOLITE UPTAKE TRANSPORTER"/>
    <property type="match status" value="1"/>
</dbReference>
<dbReference type="RefSeq" id="WP_191249739.1">
    <property type="nucleotide sequence ID" value="NZ_BNCI01000001.1"/>
</dbReference>
<reference evidence="9" key="1">
    <citation type="journal article" date="2014" name="Int. J. Syst. Evol. Microbiol.">
        <title>Complete genome sequence of Corynebacterium casei LMG S-19264T (=DSM 44701T), isolated from a smear-ripened cheese.</title>
        <authorList>
            <consortium name="US DOE Joint Genome Institute (JGI-PGF)"/>
            <person name="Walter F."/>
            <person name="Albersmeier A."/>
            <person name="Kalinowski J."/>
            <person name="Ruckert C."/>
        </authorList>
    </citation>
    <scope>NUCLEOTIDE SEQUENCE</scope>
    <source>
        <strain evidence="9">KCTC 42590</strain>
    </source>
</reference>
<gene>
    <name evidence="9" type="ORF">GCM10017044_02410</name>
</gene>
<reference evidence="9" key="2">
    <citation type="submission" date="2020-09" db="EMBL/GenBank/DDBJ databases">
        <authorList>
            <person name="Sun Q."/>
            <person name="Kim S."/>
        </authorList>
    </citation>
    <scope>NUCLEOTIDE SEQUENCE</scope>
    <source>
        <strain evidence="9">KCTC 42590</strain>
    </source>
</reference>
<keyword evidence="4 6" id="KW-1133">Transmembrane helix</keyword>
<feature type="domain" description="MacB-like periplasmic core" evidence="8">
    <location>
        <begin position="29"/>
        <end position="236"/>
    </location>
</feature>
<dbReference type="InterPro" id="IPR003838">
    <property type="entry name" value="ABC3_permease_C"/>
</dbReference>
<keyword evidence="9" id="KW-0808">Transferase</keyword>
<protein>
    <submittedName>
        <fullName evidence="9">Glycosyl transferase family 1</fullName>
    </submittedName>
</protein>
<dbReference type="Pfam" id="PF02687">
    <property type="entry name" value="FtsX"/>
    <property type="match status" value="2"/>
</dbReference>
<accession>A0A919ALV2</accession>
<keyword evidence="3 6" id="KW-0812">Transmembrane</keyword>
<dbReference type="GO" id="GO:0005886">
    <property type="term" value="C:plasma membrane"/>
    <property type="evidence" value="ECO:0007669"/>
    <property type="project" value="UniProtKB-SubCell"/>
</dbReference>
<evidence type="ECO:0000256" key="4">
    <source>
        <dbReference type="ARBA" id="ARBA00022989"/>
    </source>
</evidence>
<feature type="transmembrane region" description="Helical" evidence="6">
    <location>
        <begin position="310"/>
        <end position="335"/>
    </location>
</feature>
<dbReference type="InterPro" id="IPR025857">
    <property type="entry name" value="MacB_PCD"/>
</dbReference>
<dbReference type="AlphaFoldDB" id="A0A919ALV2"/>
<dbReference type="EMBL" id="BNCI01000001">
    <property type="protein sequence ID" value="GHF12047.1"/>
    <property type="molecule type" value="Genomic_DNA"/>
</dbReference>
<feature type="transmembrane region" description="Helical" evidence="6">
    <location>
        <begin position="478"/>
        <end position="501"/>
    </location>
</feature>
<organism evidence="9 10">
    <name type="scientific">Kordiimonas sediminis</name>
    <dbReference type="NCBI Taxonomy" id="1735581"/>
    <lineage>
        <taxon>Bacteria</taxon>
        <taxon>Pseudomonadati</taxon>
        <taxon>Pseudomonadota</taxon>
        <taxon>Alphaproteobacteria</taxon>
        <taxon>Kordiimonadales</taxon>
        <taxon>Kordiimonadaceae</taxon>
        <taxon>Kordiimonas</taxon>
    </lineage>
</organism>
<feature type="transmembrane region" description="Helical" evidence="6">
    <location>
        <begin position="430"/>
        <end position="457"/>
    </location>
</feature>
<keyword evidence="5 6" id="KW-0472">Membrane</keyword>
<feature type="transmembrane region" description="Helical" evidence="6">
    <location>
        <begin position="766"/>
        <end position="795"/>
    </location>
</feature>
<evidence type="ECO:0000256" key="6">
    <source>
        <dbReference type="SAM" id="Phobius"/>
    </source>
</evidence>
<dbReference type="GO" id="GO:0016740">
    <property type="term" value="F:transferase activity"/>
    <property type="evidence" value="ECO:0007669"/>
    <property type="project" value="UniProtKB-KW"/>
</dbReference>
<evidence type="ECO:0000256" key="5">
    <source>
        <dbReference type="ARBA" id="ARBA00023136"/>
    </source>
</evidence>
<keyword evidence="2" id="KW-1003">Cell membrane</keyword>
<sequence>MITRHSRTPVALRFALRELRGSLKNFRIFMACLILGVAAIASVASLTQAIEEGLAREGQNILGGDIEIRLFQRKADPSLADFVADKGTLSNSARLRTMARAQTSGKSTLVELRGVDSFYPLYGALTTTPQLDNDALFKKRGETWGVAIDPLLAQRLGVDVGDRLTFGAVTTDIRALIDNEPDKANLGFQLGPSVMIRMDAIEESGLITVGSLVDYYYKVRLNDPLAVQAFRDQLEEAYPEESWRVRDRSRSAPGLRRFIDQMGMFLTLVGLAALIVGGVGVGNAVRGYMDRKTKTIATFKILGADGNTIFATYFIQVMLIGVIAIIAGLTLGAMLPGTLATFLPDTLPVKPDQGVYPLALALAATYGLLITIAFTVWPLGVARDLPAVHLFRSIVTEDTRRPRRIYLAMIALAALFTGLLAVLLSGNKMLAAGFLAGAIGAIALLKVTSALIQKLAARIKGVRSPLVRMAIANLHRPGAATGAVVISLGLGLTLFASLALIEGNLGKQLQEEVPSEAPAFFIIDIQPWQVDDFKNAAASIDGVSDIIMVPSLRGRVVKINDTPAAEWTIPDSRFRWILNGDRGLSYNAELPHGSYVTDGDWWPEEYAGPPEISFGKEEAEGLGVKIGDTITVSVLGREITATIRSLRQIEWGSMGFNFVMLFDPNTLKAAPHTFMATLKADTQTEEIAHAALTQQFENITAIRMKEVLSTVNTLLEQIGIAVRATALVAIIAGVFVLAGAIAAGFRQRVYESVILKVVGAVRSQILRAYLLEYMMIGLITSAIAIGLGCLAGYVVVAQVMDMTFTLLPAPVVITVCVSLFVTILFGLGSSFRALSVKPNEALRNE</sequence>
<comment type="caution">
    <text evidence="9">The sequence shown here is derived from an EMBL/GenBank/DDBJ whole genome shotgun (WGS) entry which is preliminary data.</text>
</comment>
<feature type="domain" description="ABC3 transporter permease C-terminal" evidence="7">
    <location>
        <begin position="726"/>
        <end position="837"/>
    </location>
</feature>
<dbReference type="Proteomes" id="UP000630923">
    <property type="component" value="Unassembled WGS sequence"/>
</dbReference>
<feature type="domain" description="ABC3 transporter permease C-terminal" evidence="7">
    <location>
        <begin position="269"/>
        <end position="380"/>
    </location>
</feature>
<evidence type="ECO:0000313" key="10">
    <source>
        <dbReference type="Proteomes" id="UP000630923"/>
    </source>
</evidence>
<feature type="transmembrane region" description="Helical" evidence="6">
    <location>
        <begin position="264"/>
        <end position="289"/>
    </location>
</feature>
<dbReference type="InterPro" id="IPR038766">
    <property type="entry name" value="Membrane_comp_ABC_pdt"/>
</dbReference>
<evidence type="ECO:0000259" key="7">
    <source>
        <dbReference type="Pfam" id="PF02687"/>
    </source>
</evidence>
<feature type="transmembrane region" description="Helical" evidence="6">
    <location>
        <begin position="720"/>
        <end position="745"/>
    </location>
</feature>
<feature type="transmembrane region" description="Helical" evidence="6">
    <location>
        <begin position="807"/>
        <end position="827"/>
    </location>
</feature>
<evidence type="ECO:0000313" key="9">
    <source>
        <dbReference type="EMBL" id="GHF12047.1"/>
    </source>
</evidence>